<evidence type="ECO:0008006" key="5">
    <source>
        <dbReference type="Google" id="ProtNLM"/>
    </source>
</evidence>
<evidence type="ECO:0000313" key="4">
    <source>
        <dbReference type="Proteomes" id="UP001189429"/>
    </source>
</evidence>
<feature type="region of interest" description="Disordered" evidence="1">
    <location>
        <begin position="1"/>
        <end position="27"/>
    </location>
</feature>
<evidence type="ECO:0000256" key="2">
    <source>
        <dbReference type="SAM" id="Phobius"/>
    </source>
</evidence>
<sequence length="270" mass="28111">AEQALQKKLVESGEEAVRTNEHERQGKLVDAANSPQLSSAIAANAVQAGAPAAAGGAAVVPAAAAPPGVPSPFQPSPPSVAVPPGARTAAESACIVAEGGHVFGLASGAMEETKEGINEQWSNGRVPRGVDRIVKDAGQGECPPRPREKLIDALFELVKNMARIAFAPLEHAIRTVIFIVKVLYFVVALSIAFYIGYRYGHWDAKLELYITARDFVIENVGSVLLSYFTGGAVPVGAVDMAAVNILGASWVEASGGRMLQAIGYGPRAAS</sequence>
<dbReference type="EMBL" id="CAUYUJ010009775">
    <property type="protein sequence ID" value="CAK0827599.1"/>
    <property type="molecule type" value="Genomic_DNA"/>
</dbReference>
<comment type="caution">
    <text evidence="3">The sequence shown here is derived from an EMBL/GenBank/DDBJ whole genome shotgun (WGS) entry which is preliminary data.</text>
</comment>
<name>A0ABN9S783_9DINO</name>
<evidence type="ECO:0000256" key="1">
    <source>
        <dbReference type="SAM" id="MobiDB-lite"/>
    </source>
</evidence>
<dbReference type="Proteomes" id="UP001189429">
    <property type="component" value="Unassembled WGS sequence"/>
</dbReference>
<reference evidence="3" key="1">
    <citation type="submission" date="2023-10" db="EMBL/GenBank/DDBJ databases">
        <authorList>
            <person name="Chen Y."/>
            <person name="Shah S."/>
            <person name="Dougan E. K."/>
            <person name="Thang M."/>
            <person name="Chan C."/>
        </authorList>
    </citation>
    <scope>NUCLEOTIDE SEQUENCE [LARGE SCALE GENOMIC DNA]</scope>
</reference>
<gene>
    <name evidence="3" type="ORF">PCOR1329_LOCUS27103</name>
</gene>
<feature type="compositionally biased region" description="Basic and acidic residues" evidence="1">
    <location>
        <begin position="8"/>
        <end position="27"/>
    </location>
</feature>
<keyword evidence="2" id="KW-1133">Transmembrane helix</keyword>
<organism evidence="3 4">
    <name type="scientific">Prorocentrum cordatum</name>
    <dbReference type="NCBI Taxonomy" id="2364126"/>
    <lineage>
        <taxon>Eukaryota</taxon>
        <taxon>Sar</taxon>
        <taxon>Alveolata</taxon>
        <taxon>Dinophyceae</taxon>
        <taxon>Prorocentrales</taxon>
        <taxon>Prorocentraceae</taxon>
        <taxon>Prorocentrum</taxon>
    </lineage>
</organism>
<keyword evidence="2" id="KW-0472">Membrane</keyword>
<feature type="transmembrane region" description="Helical" evidence="2">
    <location>
        <begin position="176"/>
        <end position="197"/>
    </location>
</feature>
<keyword evidence="4" id="KW-1185">Reference proteome</keyword>
<evidence type="ECO:0000313" key="3">
    <source>
        <dbReference type="EMBL" id="CAK0827599.1"/>
    </source>
</evidence>
<keyword evidence="2" id="KW-0812">Transmembrane</keyword>
<proteinExistence type="predicted"/>
<feature type="non-terminal residue" evidence="3">
    <location>
        <position position="1"/>
    </location>
</feature>
<accession>A0ABN9S783</accession>
<protein>
    <recommendedName>
        <fullName evidence="5">H(+)-exporting diphosphatase</fullName>
    </recommendedName>
</protein>